<proteinExistence type="inferred from homology"/>
<dbReference type="PANTHER" id="PTHR43399">
    <property type="entry name" value="SUBTILISIN-RELATED"/>
    <property type="match status" value="1"/>
</dbReference>
<feature type="signal peptide" evidence="6">
    <location>
        <begin position="1"/>
        <end position="20"/>
    </location>
</feature>
<dbReference type="Pfam" id="PF00041">
    <property type="entry name" value="fn3"/>
    <property type="match status" value="1"/>
</dbReference>
<dbReference type="InterPro" id="IPR000209">
    <property type="entry name" value="Peptidase_S8/S53_dom"/>
</dbReference>
<keyword evidence="3 5" id="KW-0378">Hydrolase</keyword>
<evidence type="ECO:0000256" key="2">
    <source>
        <dbReference type="ARBA" id="ARBA00022670"/>
    </source>
</evidence>
<evidence type="ECO:0000256" key="6">
    <source>
        <dbReference type="SAM" id="SignalP"/>
    </source>
</evidence>
<dbReference type="Pfam" id="PF00082">
    <property type="entry name" value="Peptidase_S8"/>
    <property type="match status" value="1"/>
</dbReference>
<keyword evidence="9" id="KW-1185">Reference proteome</keyword>
<gene>
    <name evidence="8" type="ORF">Rain11_1292</name>
</gene>
<evidence type="ECO:0000313" key="8">
    <source>
        <dbReference type="EMBL" id="PKQ69729.1"/>
    </source>
</evidence>
<dbReference type="InterPro" id="IPR045474">
    <property type="entry name" value="GEVED"/>
</dbReference>
<dbReference type="AlphaFoldDB" id="A0A2N3IHC7"/>
<dbReference type="InterPro" id="IPR008979">
    <property type="entry name" value="Galactose-bd-like_sf"/>
</dbReference>
<dbReference type="EMBL" id="NKXO01000017">
    <property type="protein sequence ID" value="PKQ69729.1"/>
    <property type="molecule type" value="Genomic_DNA"/>
</dbReference>
<evidence type="ECO:0000313" key="9">
    <source>
        <dbReference type="Proteomes" id="UP000233387"/>
    </source>
</evidence>
<dbReference type="InterPro" id="IPR036852">
    <property type="entry name" value="Peptidase_S8/S53_dom_sf"/>
</dbReference>
<dbReference type="InterPro" id="IPR003961">
    <property type="entry name" value="FN3_dom"/>
</dbReference>
<dbReference type="InterPro" id="IPR023828">
    <property type="entry name" value="Peptidase_S8_Ser-AS"/>
</dbReference>
<reference evidence="8 9" key="1">
    <citation type="submission" date="2017-06" db="EMBL/GenBank/DDBJ databases">
        <title>Raineya orbicola gen. nov., sp. nov. a slightly thermophilic bacterium of the phylum Bacteroidetes and the description of Raineyaceae fam. nov.</title>
        <authorList>
            <person name="Albuquerque L."/>
            <person name="Polonia A.R.M."/>
            <person name="Barroso C."/>
            <person name="Froufe H.J.C."/>
            <person name="Lage O."/>
            <person name="Lobo-Da-Cunha A."/>
            <person name="Egas C."/>
            <person name="Da Costa M.S."/>
        </authorList>
    </citation>
    <scope>NUCLEOTIDE SEQUENCE [LARGE SCALE GENOMIC DNA]</scope>
    <source>
        <strain evidence="8 9">SPSPC-11</strain>
    </source>
</reference>
<dbReference type="PROSITE" id="PS00138">
    <property type="entry name" value="SUBTILASE_SER"/>
    <property type="match status" value="1"/>
</dbReference>
<dbReference type="Gene3D" id="2.60.40.3080">
    <property type="match status" value="1"/>
</dbReference>
<dbReference type="OrthoDB" id="9792152at2"/>
<dbReference type="NCBIfam" id="TIGR04183">
    <property type="entry name" value="Por_Secre_tail"/>
    <property type="match status" value="1"/>
</dbReference>
<dbReference type="CDD" id="cd04842">
    <property type="entry name" value="Peptidases_S8_Kp43_protease"/>
    <property type="match status" value="1"/>
</dbReference>
<evidence type="ECO:0000256" key="3">
    <source>
        <dbReference type="ARBA" id="ARBA00022801"/>
    </source>
</evidence>
<feature type="active site" description="Charge relay system" evidence="5">
    <location>
        <position position="349"/>
    </location>
</feature>
<dbReference type="CDD" id="cd00063">
    <property type="entry name" value="FN3"/>
    <property type="match status" value="1"/>
</dbReference>
<dbReference type="InterPro" id="IPR051048">
    <property type="entry name" value="Peptidase_S8/S53_subtilisin"/>
</dbReference>
<protein>
    <submittedName>
        <fullName evidence="8">Por secretion system C-terminal sorting domain</fullName>
    </submittedName>
</protein>
<dbReference type="GO" id="GO:0004252">
    <property type="term" value="F:serine-type endopeptidase activity"/>
    <property type="evidence" value="ECO:0007669"/>
    <property type="project" value="UniProtKB-UniRule"/>
</dbReference>
<feature type="domain" description="Fibronectin type-III" evidence="7">
    <location>
        <begin position="563"/>
        <end position="650"/>
    </location>
</feature>
<dbReference type="PANTHER" id="PTHR43399:SF4">
    <property type="entry name" value="CELL WALL-ASSOCIATED PROTEASE"/>
    <property type="match status" value="1"/>
</dbReference>
<dbReference type="SUPFAM" id="SSF49265">
    <property type="entry name" value="Fibronectin type III"/>
    <property type="match status" value="1"/>
</dbReference>
<name>A0A2N3IHC7_9BACT</name>
<dbReference type="RefSeq" id="WP_101358556.1">
    <property type="nucleotide sequence ID" value="NZ_NKXO01000017.1"/>
</dbReference>
<keyword evidence="2 5" id="KW-0645">Protease</keyword>
<evidence type="ECO:0000259" key="7">
    <source>
        <dbReference type="PROSITE" id="PS50853"/>
    </source>
</evidence>
<dbReference type="Gene3D" id="3.40.50.200">
    <property type="entry name" value="Peptidase S8/S53 domain"/>
    <property type="match status" value="1"/>
</dbReference>
<comment type="similarity">
    <text evidence="1 5">Belongs to the peptidase S8 family.</text>
</comment>
<dbReference type="Pfam" id="PF20009">
    <property type="entry name" value="GEVED"/>
    <property type="match status" value="1"/>
</dbReference>
<dbReference type="InterPro" id="IPR015500">
    <property type="entry name" value="Peptidase_S8_subtilisin-rel"/>
</dbReference>
<dbReference type="Proteomes" id="UP000233387">
    <property type="component" value="Unassembled WGS sequence"/>
</dbReference>
<dbReference type="GO" id="GO:0006508">
    <property type="term" value="P:proteolysis"/>
    <property type="evidence" value="ECO:0007669"/>
    <property type="project" value="UniProtKB-KW"/>
</dbReference>
<feature type="active site" description="Charge relay system" evidence="5">
    <location>
        <position position="164"/>
    </location>
</feature>
<evidence type="ECO:0000256" key="1">
    <source>
        <dbReference type="ARBA" id="ARBA00011073"/>
    </source>
</evidence>
<keyword evidence="6" id="KW-0732">Signal</keyword>
<sequence>MKKNSLLSLALFGLTSWAVAQNEQEKSKILRETNVAELQQFSRQWKEKQLAEKKKALELAHRNGWQVFISMPNGTFAELQRVDERGKPVYYVTQGNLAAAQTTRADRLWTGGSMGLNLNGQGMIVGEWDGGPVRSTHQEFGTRVTQKDGVTFASGSASSMGYRHATHVAGTLIASGVTANAKGMAHQATLWANEWNNDKSEMASQASQGLILSNHSYGYRSDLLSQWQFGFYDAEAADWDQIAVNAPFYTIVKAAGNDRGAGYNPGGVFGTTGYNLITGSATSKNVLVVAAVSAVTNYTGPSSVTMSSFSSWGPTDDGRIKPDISGCGVNLNSSTSTSNTAYEIMSGTSMASPNVTGSLVLIQQHYKNLNAGQFMRSATLRGLVIHTADEAGANPGPDYAYGWGLLNAQKAVQTITNRGTSAIIDERTLNNATTYTLNVVASGSGPLEVTIAWNDPKGTPLASGTLNSTSPRLVNDLDVRVTQGSSTFFPWRLDPASPASAATKGDNIRDNVEKITIDAPVAGATYTITVSHKGTLSGSAQPYSLIVTGINVGGGTPPPSCAVPSSLTTSAITASSATLNWGAVSGASNYDVRVKPTSSSTWTNYTAVTGTSLNVTGLTASTTYEWQIRANCSGSSSAYSGSVNFTTSAASVSWCASNGSNNSYEWIDLVRLGSINRTSGRETGGYVNTGLSTNLVRGTTYTINFSAGFSSTAYTEYWKIWIDWNRDGDFLDAGEQIVNGTSSSSATLSASFTVPTTAVLGNTRMRVSMSDASQNSCGSFSYGEVEDYTINVVSSSARMLTTASEFDETNFEANVYPNPVIKGNLVKIELPNEVGSVNVQIFDMSGRVVKQSIFEGTNYEINTSEFSKGIYIIQMASEKGKTTKKLVVD</sequence>
<dbReference type="PROSITE" id="PS51892">
    <property type="entry name" value="SUBTILASE"/>
    <property type="match status" value="1"/>
</dbReference>
<dbReference type="SUPFAM" id="SSF52743">
    <property type="entry name" value="Subtilisin-like"/>
    <property type="match status" value="1"/>
</dbReference>
<dbReference type="SMART" id="SM00060">
    <property type="entry name" value="FN3"/>
    <property type="match status" value="1"/>
</dbReference>
<keyword evidence="4 5" id="KW-0720">Serine protease</keyword>
<dbReference type="InterPro" id="IPR036116">
    <property type="entry name" value="FN3_sf"/>
</dbReference>
<dbReference type="InterPro" id="IPR026444">
    <property type="entry name" value="Secre_tail"/>
</dbReference>
<evidence type="ECO:0000256" key="5">
    <source>
        <dbReference type="PROSITE-ProRule" id="PRU01240"/>
    </source>
</evidence>
<dbReference type="InterPro" id="IPR034058">
    <property type="entry name" value="TagA/B/C/D_pept_dom"/>
</dbReference>
<feature type="chain" id="PRO_5014755694" evidence="6">
    <location>
        <begin position="21"/>
        <end position="889"/>
    </location>
</feature>
<organism evidence="8 9">
    <name type="scientific">Raineya orbicola</name>
    <dbReference type="NCBI Taxonomy" id="2016530"/>
    <lineage>
        <taxon>Bacteria</taxon>
        <taxon>Pseudomonadati</taxon>
        <taxon>Bacteroidota</taxon>
        <taxon>Cytophagia</taxon>
        <taxon>Cytophagales</taxon>
        <taxon>Raineyaceae</taxon>
        <taxon>Raineya</taxon>
    </lineage>
</organism>
<dbReference type="Gene3D" id="2.60.40.10">
    <property type="entry name" value="Immunoglobulins"/>
    <property type="match status" value="1"/>
</dbReference>
<accession>A0A2N3IHC7</accession>
<dbReference type="Gene3D" id="2.60.120.380">
    <property type="match status" value="1"/>
</dbReference>
<dbReference type="PRINTS" id="PR00723">
    <property type="entry name" value="SUBTILISIN"/>
</dbReference>
<feature type="active site" description="Charge relay system" evidence="5">
    <location>
        <position position="129"/>
    </location>
</feature>
<dbReference type="InterPro" id="IPR013783">
    <property type="entry name" value="Ig-like_fold"/>
</dbReference>
<evidence type="ECO:0000256" key="4">
    <source>
        <dbReference type="ARBA" id="ARBA00022825"/>
    </source>
</evidence>
<dbReference type="Pfam" id="PF18962">
    <property type="entry name" value="Por_Secre_tail"/>
    <property type="match status" value="1"/>
</dbReference>
<dbReference type="SUPFAM" id="SSF49785">
    <property type="entry name" value="Galactose-binding domain-like"/>
    <property type="match status" value="1"/>
</dbReference>
<comment type="caution">
    <text evidence="8">The sequence shown here is derived from an EMBL/GenBank/DDBJ whole genome shotgun (WGS) entry which is preliminary data.</text>
</comment>
<dbReference type="PROSITE" id="PS50853">
    <property type="entry name" value="FN3"/>
    <property type="match status" value="1"/>
</dbReference>